<evidence type="ECO:0000256" key="4">
    <source>
        <dbReference type="ARBA" id="ARBA00012140"/>
    </source>
</evidence>
<dbReference type="STRING" id="720554.Clocl_2569"/>
<dbReference type="NCBIfam" id="NF011494">
    <property type="entry name" value="PRK14902.1"/>
    <property type="match status" value="1"/>
</dbReference>
<keyword evidence="11 17" id="KW-0694">RNA-binding</keyword>
<dbReference type="GO" id="GO:0003723">
    <property type="term" value="F:RNA binding"/>
    <property type="evidence" value="ECO:0007669"/>
    <property type="project" value="UniProtKB-UniRule"/>
</dbReference>
<evidence type="ECO:0000256" key="11">
    <source>
        <dbReference type="ARBA" id="ARBA00022884"/>
    </source>
</evidence>
<proteinExistence type="inferred from homology"/>
<dbReference type="FunFam" id="3.40.50.150:FF:000257">
    <property type="entry name" value="16S rRNA methyltransferase"/>
    <property type="match status" value="1"/>
</dbReference>
<dbReference type="GO" id="GO:0031564">
    <property type="term" value="P:transcription antitermination"/>
    <property type="evidence" value="ECO:0007669"/>
    <property type="project" value="UniProtKB-KW"/>
</dbReference>
<evidence type="ECO:0000256" key="17">
    <source>
        <dbReference type="PROSITE-ProRule" id="PRU01023"/>
    </source>
</evidence>
<keyword evidence="5" id="KW-0963">Cytoplasm</keyword>
<dbReference type="EC" id="2.1.1.176" evidence="4"/>
<dbReference type="InterPro" id="IPR001678">
    <property type="entry name" value="MeTrfase_RsmB-F_NOP2_dom"/>
</dbReference>
<comment type="function">
    <text evidence="1">Specifically methylates the cytosine at position 967 (m5C967) of 16S rRNA.</text>
</comment>
<dbReference type="PANTHER" id="PTHR22807:SF53">
    <property type="entry name" value="RIBOSOMAL RNA SMALL SUBUNIT METHYLTRANSFERASE B-RELATED"/>
    <property type="match status" value="1"/>
</dbReference>
<dbReference type="InterPro" id="IPR029063">
    <property type="entry name" value="SAM-dependent_MTases_sf"/>
</dbReference>
<organism evidence="19 20">
    <name type="scientific">Acetivibrio clariflavus (strain DSM 19732 / NBRC 101661 / EBR45)</name>
    <name type="common">Clostridium clariflavum</name>
    <dbReference type="NCBI Taxonomy" id="720554"/>
    <lineage>
        <taxon>Bacteria</taxon>
        <taxon>Bacillati</taxon>
        <taxon>Bacillota</taxon>
        <taxon>Clostridia</taxon>
        <taxon>Eubacteriales</taxon>
        <taxon>Oscillospiraceae</taxon>
        <taxon>Acetivibrio</taxon>
    </lineage>
</organism>
<dbReference type="InterPro" id="IPR054728">
    <property type="entry name" value="RsmB-like_ferredoxin"/>
</dbReference>
<dbReference type="GO" id="GO:0006353">
    <property type="term" value="P:DNA-templated transcription termination"/>
    <property type="evidence" value="ECO:0007669"/>
    <property type="project" value="InterPro"/>
</dbReference>
<dbReference type="InterPro" id="IPR006027">
    <property type="entry name" value="NusB_RsmB_TIM44"/>
</dbReference>
<evidence type="ECO:0000313" key="19">
    <source>
        <dbReference type="EMBL" id="AEV69138.1"/>
    </source>
</evidence>
<evidence type="ECO:0000259" key="18">
    <source>
        <dbReference type="PROSITE" id="PS51686"/>
    </source>
</evidence>
<comment type="subcellular location">
    <subcellularLocation>
        <location evidence="2">Cytoplasm</location>
    </subcellularLocation>
</comment>
<evidence type="ECO:0000256" key="12">
    <source>
        <dbReference type="ARBA" id="ARBA00023015"/>
    </source>
</evidence>
<dbReference type="PROSITE" id="PS51686">
    <property type="entry name" value="SAM_MT_RSMB_NOP"/>
    <property type="match status" value="1"/>
</dbReference>
<dbReference type="FunFam" id="3.30.70.1170:FF:000003">
    <property type="entry name" value="16S rRNA (Cytosine(967)-C(5))-methyltransferase RsmB"/>
    <property type="match status" value="1"/>
</dbReference>
<comment type="catalytic activity">
    <reaction evidence="16">
        <text>cytidine(967) in 16S rRNA + S-adenosyl-L-methionine = 5-methylcytidine(967) in 16S rRNA + S-adenosyl-L-homocysteine + H(+)</text>
        <dbReference type="Rhea" id="RHEA:42748"/>
        <dbReference type="Rhea" id="RHEA-COMP:10219"/>
        <dbReference type="Rhea" id="RHEA-COMP:10220"/>
        <dbReference type="ChEBI" id="CHEBI:15378"/>
        <dbReference type="ChEBI" id="CHEBI:57856"/>
        <dbReference type="ChEBI" id="CHEBI:59789"/>
        <dbReference type="ChEBI" id="CHEBI:74483"/>
        <dbReference type="ChEBI" id="CHEBI:82748"/>
        <dbReference type="EC" id="2.1.1.176"/>
    </reaction>
</comment>
<dbReference type="SUPFAM" id="SSF53335">
    <property type="entry name" value="S-adenosyl-L-methionine-dependent methyltransferases"/>
    <property type="match status" value="1"/>
</dbReference>
<comment type="similarity">
    <text evidence="17">Belongs to the class I-like SAM-binding methyltransferase superfamily. RsmB/NOP family.</text>
</comment>
<evidence type="ECO:0000256" key="9">
    <source>
        <dbReference type="ARBA" id="ARBA00022691"/>
    </source>
</evidence>
<dbReference type="InterPro" id="IPR035926">
    <property type="entry name" value="NusB-like_sf"/>
</dbReference>
<dbReference type="FunFam" id="1.10.940.10:FF:000006">
    <property type="entry name" value="16S rRNA (Cytosine(967)-C(5))-methyltransferase RsmB"/>
    <property type="match status" value="1"/>
</dbReference>
<feature type="domain" description="SAM-dependent MTase RsmB/NOP-type" evidence="18">
    <location>
        <begin position="173"/>
        <end position="449"/>
    </location>
</feature>
<evidence type="ECO:0000256" key="3">
    <source>
        <dbReference type="ARBA" id="ARBA00005952"/>
    </source>
</evidence>
<dbReference type="eggNOG" id="COG0144">
    <property type="taxonomic scope" value="Bacteria"/>
</dbReference>
<evidence type="ECO:0000313" key="20">
    <source>
        <dbReference type="Proteomes" id="UP000005435"/>
    </source>
</evidence>
<dbReference type="Pfam" id="PF01189">
    <property type="entry name" value="Methyltr_RsmB-F"/>
    <property type="match status" value="1"/>
</dbReference>
<sequence>MKLDLPRETALKILYEVNKSGAYSNIALNKNLEDVKLSNIDKAFITELVYGTLKWQLSIDYIIEKFSSVKIKKLSPWILNILRLGVYQLLYMTKIPESAACNESVNLAKRYGHSASSRYVNAVLRNITRSKDKIEYPDRNKDLSAYLSIRYSHPEWMVKNWLNRFGESFTEELLKCNNENAPLTVRVNTLKTSTEELRDQLEKEGFEPQPAKYVENALIINKPSSITKMRAFEQGLFQVQDESSMIVAQVLNPKPKDLVIDVCSAPGGKATHIAELMQNTGQVIARDVHEHKIKLIEEAAIRLGIGIIKAEVFDAQKEDLKLINKADCVLVDAPCSGLGIIRRKPDIKWTRKEKDLDEIVKLQERILDTSSKYVKPGGVLLYSTCTVEPKENEEMVKKFLQDNRDFELEDISEVLPKDLKKDTAKAGYIQLYPNIDGIDGFFISKMRKRS</sequence>
<feature type="binding site" evidence="17">
    <location>
        <begin position="263"/>
        <end position="269"/>
    </location>
    <ligand>
        <name>S-adenosyl-L-methionine</name>
        <dbReference type="ChEBI" id="CHEBI:59789"/>
    </ligand>
</feature>
<gene>
    <name evidence="19" type="ordered locus">Clocl_2569</name>
</gene>
<dbReference type="SUPFAM" id="SSF48013">
    <property type="entry name" value="NusB-like"/>
    <property type="match status" value="1"/>
</dbReference>
<dbReference type="InterPro" id="IPR023267">
    <property type="entry name" value="RCMT"/>
</dbReference>
<evidence type="ECO:0000256" key="15">
    <source>
        <dbReference type="ARBA" id="ARBA00031088"/>
    </source>
</evidence>
<feature type="binding site" evidence="17">
    <location>
        <position position="332"/>
    </location>
    <ligand>
        <name>S-adenosyl-L-methionine</name>
        <dbReference type="ChEBI" id="CHEBI:59789"/>
    </ligand>
</feature>
<keyword evidence="9 17" id="KW-0949">S-adenosyl-L-methionine</keyword>
<dbReference type="CDD" id="cd02440">
    <property type="entry name" value="AdoMet_MTases"/>
    <property type="match status" value="1"/>
</dbReference>
<evidence type="ECO:0000256" key="6">
    <source>
        <dbReference type="ARBA" id="ARBA00022552"/>
    </source>
</evidence>
<dbReference type="GO" id="GO:0008649">
    <property type="term" value="F:rRNA methyltransferase activity"/>
    <property type="evidence" value="ECO:0007669"/>
    <property type="project" value="InterPro"/>
</dbReference>
<evidence type="ECO:0000256" key="5">
    <source>
        <dbReference type="ARBA" id="ARBA00022490"/>
    </source>
</evidence>
<reference evidence="19 20" key="2">
    <citation type="journal article" date="2012" name="Stand. Genomic Sci.">
        <title>Complete Genome Sequence of Clostridium clariflavum DSM 19732.</title>
        <authorList>
            <person name="Izquierdo J.A."/>
            <person name="Goodwin L."/>
            <person name="Davenport K.W."/>
            <person name="Teshima H."/>
            <person name="Bruce D."/>
            <person name="Detter C."/>
            <person name="Tapia R."/>
            <person name="Han S."/>
            <person name="Land M."/>
            <person name="Hauser L."/>
            <person name="Jeffries C.D."/>
            <person name="Han J."/>
            <person name="Pitluck S."/>
            <person name="Nolan M."/>
            <person name="Chen A."/>
            <person name="Huntemann M."/>
            <person name="Mavromatis K."/>
            <person name="Mikhailova N."/>
            <person name="Liolios K."/>
            <person name="Woyke T."/>
            <person name="Lynd L.R."/>
        </authorList>
    </citation>
    <scope>NUCLEOTIDE SEQUENCE [LARGE SCALE GENOMIC DNA]</scope>
    <source>
        <strain evidence="20">DSM 19732 / NBRC 101661 / EBR45</strain>
    </source>
</reference>
<dbReference type="PRINTS" id="PR02008">
    <property type="entry name" value="RCMTFAMILY"/>
</dbReference>
<evidence type="ECO:0000256" key="13">
    <source>
        <dbReference type="ARBA" id="ARBA00023163"/>
    </source>
</evidence>
<evidence type="ECO:0000256" key="1">
    <source>
        <dbReference type="ARBA" id="ARBA00002724"/>
    </source>
</evidence>
<dbReference type="AlphaFoldDB" id="G8M0Q7"/>
<evidence type="ECO:0000256" key="2">
    <source>
        <dbReference type="ARBA" id="ARBA00004496"/>
    </source>
</evidence>
<dbReference type="NCBIfam" id="TIGR01951">
    <property type="entry name" value="nusB"/>
    <property type="match status" value="1"/>
</dbReference>
<dbReference type="Pfam" id="PF22458">
    <property type="entry name" value="RsmF-B_ferredox"/>
    <property type="match status" value="1"/>
</dbReference>
<dbReference type="eggNOG" id="COG0781">
    <property type="taxonomic scope" value="Bacteria"/>
</dbReference>
<keyword evidence="13" id="KW-0804">Transcription</keyword>
<dbReference type="NCBIfam" id="TIGR00563">
    <property type="entry name" value="rsmB"/>
    <property type="match status" value="1"/>
</dbReference>
<evidence type="ECO:0000256" key="8">
    <source>
        <dbReference type="ARBA" id="ARBA00022679"/>
    </source>
</evidence>
<dbReference type="Pfam" id="PF01029">
    <property type="entry name" value="NusB"/>
    <property type="match status" value="1"/>
</dbReference>
<evidence type="ECO:0000256" key="16">
    <source>
        <dbReference type="ARBA" id="ARBA00047283"/>
    </source>
</evidence>
<dbReference type="PANTHER" id="PTHR22807">
    <property type="entry name" value="NOP2 YEAST -RELATED NOL1/NOP2/FMU SUN DOMAIN-CONTAINING"/>
    <property type="match status" value="1"/>
</dbReference>
<reference evidence="20" key="1">
    <citation type="submission" date="2011-12" db="EMBL/GenBank/DDBJ databases">
        <title>Complete sequence of Clostridium clariflavum DSM 19732.</title>
        <authorList>
            <consortium name="US DOE Joint Genome Institute"/>
            <person name="Lucas S."/>
            <person name="Han J."/>
            <person name="Lapidus A."/>
            <person name="Cheng J.-F."/>
            <person name="Goodwin L."/>
            <person name="Pitluck S."/>
            <person name="Peters L."/>
            <person name="Teshima H."/>
            <person name="Detter J.C."/>
            <person name="Han C."/>
            <person name="Tapia R."/>
            <person name="Land M."/>
            <person name="Hauser L."/>
            <person name="Kyrpides N."/>
            <person name="Ivanova N."/>
            <person name="Pagani I."/>
            <person name="Kitzmiller T."/>
            <person name="Lynd L."/>
            <person name="Izquierdo J."/>
            <person name="Woyke T."/>
        </authorList>
    </citation>
    <scope>NUCLEOTIDE SEQUENCE [LARGE SCALE GENOMIC DNA]</scope>
    <source>
        <strain evidence="20">DSM 19732 / NBRC 101661 / EBR45</strain>
    </source>
</reference>
<comment type="similarity">
    <text evidence="3">Belongs to the NusB family.</text>
</comment>
<dbReference type="GO" id="GO:0005737">
    <property type="term" value="C:cytoplasm"/>
    <property type="evidence" value="ECO:0007669"/>
    <property type="project" value="UniProtKB-SubCell"/>
</dbReference>
<dbReference type="HOGENOM" id="CLU_005316_0_1_9"/>
<name>G8M0Q7_ACECE</name>
<dbReference type="InterPro" id="IPR011023">
    <property type="entry name" value="Nop2p"/>
</dbReference>
<evidence type="ECO:0000256" key="10">
    <source>
        <dbReference type="ARBA" id="ARBA00022814"/>
    </source>
</evidence>
<dbReference type="Gene3D" id="3.40.50.150">
    <property type="entry name" value="Vaccinia Virus protein VP39"/>
    <property type="match status" value="1"/>
</dbReference>
<accession>G8M0Q7</accession>
<keyword evidence="12" id="KW-0805">Transcription regulation</keyword>
<dbReference type="KEGG" id="ccl:Clocl_2569"/>
<dbReference type="NCBIfam" id="TIGR00446">
    <property type="entry name" value="nop2p"/>
    <property type="match status" value="1"/>
</dbReference>
<dbReference type="InterPro" id="IPR049560">
    <property type="entry name" value="MeTrfase_RsmB-F_NOP2_cat"/>
</dbReference>
<dbReference type="Proteomes" id="UP000005435">
    <property type="component" value="Chromosome"/>
</dbReference>
<dbReference type="InterPro" id="IPR011605">
    <property type="entry name" value="NusB_fam"/>
</dbReference>
<evidence type="ECO:0000256" key="14">
    <source>
        <dbReference type="ARBA" id="ARBA00030399"/>
    </source>
</evidence>
<protein>
    <recommendedName>
        <fullName evidence="4">16S rRNA (cytosine(967)-C(5))-methyltransferase</fullName>
        <ecNumber evidence="4">2.1.1.176</ecNumber>
    </recommendedName>
    <alternativeName>
        <fullName evidence="14">16S rRNA m5C967 methyltransferase</fullName>
    </alternativeName>
    <alternativeName>
        <fullName evidence="15">rRNA (cytosine-C(5)-)-methyltransferase RsmB</fullName>
    </alternativeName>
</protein>
<dbReference type="OrthoDB" id="9810297at2"/>
<dbReference type="Gene3D" id="1.10.940.10">
    <property type="entry name" value="NusB-like"/>
    <property type="match status" value="1"/>
</dbReference>
<evidence type="ECO:0000256" key="7">
    <source>
        <dbReference type="ARBA" id="ARBA00022603"/>
    </source>
</evidence>
<dbReference type="InterPro" id="IPR004573">
    <property type="entry name" value="rRNA_ssu_MeTfrase_B"/>
</dbReference>
<keyword evidence="6" id="KW-0698">rRNA processing</keyword>
<dbReference type="EMBL" id="CP003065">
    <property type="protein sequence ID" value="AEV69138.1"/>
    <property type="molecule type" value="Genomic_DNA"/>
</dbReference>
<keyword evidence="10" id="KW-0889">Transcription antitermination</keyword>
<keyword evidence="20" id="KW-1185">Reference proteome</keyword>
<dbReference type="RefSeq" id="WP_014255703.1">
    <property type="nucleotide sequence ID" value="NC_016627.1"/>
</dbReference>
<feature type="binding site" evidence="17">
    <location>
        <position position="287"/>
    </location>
    <ligand>
        <name>S-adenosyl-L-methionine</name>
        <dbReference type="ChEBI" id="CHEBI:59789"/>
    </ligand>
</feature>
<feature type="binding site" evidence="17">
    <location>
        <position position="314"/>
    </location>
    <ligand>
        <name>S-adenosyl-L-methionine</name>
        <dbReference type="ChEBI" id="CHEBI:59789"/>
    </ligand>
</feature>
<dbReference type="Gene3D" id="3.30.70.1170">
    <property type="entry name" value="Sun protein, domain 3"/>
    <property type="match status" value="1"/>
</dbReference>
<feature type="active site" description="Nucleophile" evidence="17">
    <location>
        <position position="385"/>
    </location>
</feature>
<keyword evidence="8 17" id="KW-0808">Transferase</keyword>
<keyword evidence="7 17" id="KW-0489">Methyltransferase</keyword>